<sequence>MREDFLYHVWKFQKFNIEGIKTAENDVLDIIHPGFQNDLSGPDFFNSKIQIGDQLWAGNVEMHLKSSDWYFHNHETDPNYDNVILHVVWDHDAEIYRKDNSVIPTLVLKDRVEAGILEAYEILLEKSHLVLNCENDFKDFSDFQVNHWLERLYFERLESRSKLIMELLSSTGNNWEAVLFILLCRSFGSKVNADAFQKLAESFDFKIVQKFGANQFSLEALLLGQAGLIRETDQYSLDLKKEYDYLKHKFSLENEFLESPQFFRLRPDNFPTIRLAQLAAIYAKHKSLFQNIILEKNLAEFYKLFEIEVSEYWNRHYNFGKSHSVRKKKLTSNFIDLLLINCVIPLKHSYASYLGEEDEGVIQDLISEIKVEKNSVISIFNQLRPGTAKNAMDSQALLQLKTEYCNLNKCLQCELGASILRKSAKYI</sequence>
<gene>
    <name evidence="1" type="ORF">C8P64_2682</name>
</gene>
<evidence type="ECO:0000313" key="2">
    <source>
        <dbReference type="Proteomes" id="UP000244174"/>
    </source>
</evidence>
<name>A0A2T6AEL6_9FLAO</name>
<evidence type="ECO:0000313" key="1">
    <source>
        <dbReference type="EMBL" id="PTX42260.1"/>
    </source>
</evidence>
<organism evidence="1 2">
    <name type="scientific">Christiangramia gaetbulicola</name>
    <dbReference type="NCBI Taxonomy" id="703340"/>
    <lineage>
        <taxon>Bacteria</taxon>
        <taxon>Pseudomonadati</taxon>
        <taxon>Bacteroidota</taxon>
        <taxon>Flavobacteriia</taxon>
        <taxon>Flavobacteriales</taxon>
        <taxon>Flavobacteriaceae</taxon>
        <taxon>Christiangramia</taxon>
    </lineage>
</organism>
<keyword evidence="2" id="KW-1185">Reference proteome</keyword>
<dbReference type="Proteomes" id="UP000244174">
    <property type="component" value="Unassembled WGS sequence"/>
</dbReference>
<dbReference type="OrthoDB" id="1005072at2"/>
<dbReference type="RefSeq" id="WP_108172561.1">
    <property type="nucleotide sequence ID" value="NZ_QBKQ01000003.1"/>
</dbReference>
<dbReference type="AlphaFoldDB" id="A0A2T6AEL6"/>
<dbReference type="InterPro" id="IPR021272">
    <property type="entry name" value="DUF2851"/>
</dbReference>
<dbReference type="Pfam" id="PF11013">
    <property type="entry name" value="DUF2851"/>
    <property type="match status" value="1"/>
</dbReference>
<protein>
    <submittedName>
        <fullName evidence="1">Uncharacterized protein DUF2851</fullName>
    </submittedName>
</protein>
<dbReference type="EMBL" id="QBKQ01000003">
    <property type="protein sequence ID" value="PTX42260.1"/>
    <property type="molecule type" value="Genomic_DNA"/>
</dbReference>
<comment type="caution">
    <text evidence="1">The sequence shown here is derived from an EMBL/GenBank/DDBJ whole genome shotgun (WGS) entry which is preliminary data.</text>
</comment>
<proteinExistence type="predicted"/>
<accession>A0A2T6AEL6</accession>
<reference evidence="1 2" key="1">
    <citation type="submission" date="2018-04" db="EMBL/GenBank/DDBJ databases">
        <title>Genomic Encyclopedia of Archaeal and Bacterial Type Strains, Phase II (KMG-II): from individual species to whole genera.</title>
        <authorList>
            <person name="Goeker M."/>
        </authorList>
    </citation>
    <scope>NUCLEOTIDE SEQUENCE [LARGE SCALE GENOMIC DNA]</scope>
    <source>
        <strain evidence="1 2">DSM 23082</strain>
    </source>
</reference>